<evidence type="ECO:0000313" key="4">
    <source>
        <dbReference type="EMBL" id="TMQ58883.1"/>
    </source>
</evidence>
<reference evidence="4 5" key="1">
    <citation type="journal article" date="2019" name="Nat. Microbiol.">
        <title>Mediterranean grassland soil C-N compound turnover is dependent on rainfall and depth, and is mediated by genomically divergent microorganisms.</title>
        <authorList>
            <person name="Diamond S."/>
            <person name="Andeer P.F."/>
            <person name="Li Z."/>
            <person name="Crits-Christoph A."/>
            <person name="Burstein D."/>
            <person name="Anantharaman K."/>
            <person name="Lane K.R."/>
            <person name="Thomas B.C."/>
            <person name="Pan C."/>
            <person name="Northen T.R."/>
            <person name="Banfield J.F."/>
        </authorList>
    </citation>
    <scope>NUCLEOTIDE SEQUENCE [LARGE SCALE GENOMIC DNA]</scope>
    <source>
        <strain evidence="4">WS_6</strain>
    </source>
</reference>
<dbReference type="AlphaFoldDB" id="A0A538T5G4"/>
<feature type="domain" description="Ketoreductase" evidence="3">
    <location>
        <begin position="14"/>
        <end position="192"/>
    </location>
</feature>
<dbReference type="FunFam" id="3.40.50.720:FF:000084">
    <property type="entry name" value="Short-chain dehydrogenase reductase"/>
    <property type="match status" value="1"/>
</dbReference>
<evidence type="ECO:0000313" key="5">
    <source>
        <dbReference type="Proteomes" id="UP000316852"/>
    </source>
</evidence>
<dbReference type="InterPro" id="IPR050259">
    <property type="entry name" value="SDR"/>
</dbReference>
<dbReference type="PRINTS" id="PR00080">
    <property type="entry name" value="SDRFAMILY"/>
</dbReference>
<dbReference type="GO" id="GO:0032787">
    <property type="term" value="P:monocarboxylic acid metabolic process"/>
    <property type="evidence" value="ECO:0007669"/>
    <property type="project" value="UniProtKB-ARBA"/>
</dbReference>
<dbReference type="Pfam" id="PF00106">
    <property type="entry name" value="adh_short"/>
    <property type="match status" value="1"/>
</dbReference>
<dbReference type="PANTHER" id="PTHR42879">
    <property type="entry name" value="3-OXOACYL-(ACYL-CARRIER-PROTEIN) REDUCTASE"/>
    <property type="match status" value="1"/>
</dbReference>
<protein>
    <submittedName>
        <fullName evidence="4">SDR family NAD(P)-dependent oxidoreductase</fullName>
    </submittedName>
</protein>
<gene>
    <name evidence="4" type="ORF">E6K76_06585</name>
</gene>
<dbReference type="SUPFAM" id="SSF51735">
    <property type="entry name" value="NAD(P)-binding Rossmann-fold domains"/>
    <property type="match status" value="1"/>
</dbReference>
<dbReference type="PANTHER" id="PTHR42879:SF2">
    <property type="entry name" value="3-OXOACYL-[ACYL-CARRIER-PROTEIN] REDUCTASE FABG"/>
    <property type="match status" value="1"/>
</dbReference>
<organism evidence="4 5">
    <name type="scientific">Eiseniibacteriota bacterium</name>
    <dbReference type="NCBI Taxonomy" id="2212470"/>
    <lineage>
        <taxon>Bacteria</taxon>
        <taxon>Candidatus Eiseniibacteriota</taxon>
    </lineage>
</organism>
<dbReference type="InterPro" id="IPR057326">
    <property type="entry name" value="KR_dom"/>
</dbReference>
<dbReference type="PRINTS" id="PR00081">
    <property type="entry name" value="GDHRDH"/>
</dbReference>
<dbReference type="InterPro" id="IPR020904">
    <property type="entry name" value="Sc_DH/Rdtase_CS"/>
</dbReference>
<dbReference type="EMBL" id="VBOW01000028">
    <property type="protein sequence ID" value="TMQ58883.1"/>
    <property type="molecule type" value="Genomic_DNA"/>
</dbReference>
<dbReference type="PROSITE" id="PS00061">
    <property type="entry name" value="ADH_SHORT"/>
    <property type="match status" value="1"/>
</dbReference>
<dbReference type="Gene3D" id="3.40.50.720">
    <property type="entry name" value="NAD(P)-binding Rossmann-like Domain"/>
    <property type="match status" value="1"/>
</dbReference>
<dbReference type="SMART" id="SM00822">
    <property type="entry name" value="PKS_KR"/>
    <property type="match status" value="1"/>
</dbReference>
<evidence type="ECO:0000259" key="3">
    <source>
        <dbReference type="SMART" id="SM00822"/>
    </source>
</evidence>
<evidence type="ECO:0000256" key="1">
    <source>
        <dbReference type="ARBA" id="ARBA00006484"/>
    </source>
</evidence>
<proteinExistence type="inferred from homology"/>
<comment type="similarity">
    <text evidence="1 2">Belongs to the short-chain dehydrogenases/reductases (SDR) family.</text>
</comment>
<comment type="caution">
    <text evidence="4">The sequence shown here is derived from an EMBL/GenBank/DDBJ whole genome shotgun (WGS) entry which is preliminary data.</text>
</comment>
<name>A0A538T5G4_UNCEI</name>
<dbReference type="InterPro" id="IPR002347">
    <property type="entry name" value="SDR_fam"/>
</dbReference>
<sequence>MAIPVTSGAMAGRGAVVTGGGRGIGAAVARALSGAGAAVVVAARTSREIDAVAFELRAGGAKAWAVACDVTVEGSVADLGRESRRLLGTVDILVNNAGDSASAPLRKITLGDWERMMAVNATGTFLCTREFAPEMAGRGWGRVVNVASLVGLKGAKYVAHYSAAKHAVLGFTRSVALEFAGTGLTVNAVCPGYVDSPMTERTLSNVGSRSGVTRDEALAAVLASAGQTRLVSPEEVAAAVLDLCAGASDLSGQSIVLHAGAHTP</sequence>
<dbReference type="Proteomes" id="UP000316852">
    <property type="component" value="Unassembled WGS sequence"/>
</dbReference>
<evidence type="ECO:0000256" key="2">
    <source>
        <dbReference type="RuleBase" id="RU000363"/>
    </source>
</evidence>
<accession>A0A538T5G4</accession>
<dbReference type="InterPro" id="IPR036291">
    <property type="entry name" value="NAD(P)-bd_dom_sf"/>
</dbReference>